<proteinExistence type="predicted"/>
<sequence>MLPDFDPESIAHSFPFQAKDWLCSVHIFEGQFAVTYQEDKRTIRKFISPLSVRQALEKIPIDTGFIPPGIVRWGMFNGDQWAVKFIPPQKYTLNFGLVEGKELSLSVPLPAFVFLGKGTTYYLWAVKEKTVLPTAIVFHAPLPNIYDNGAICFGNVSVLRASLQVMDEVWSRFLGSVFNQDFSTNKSKKYPDNVIEQLKMVAGKTTKKYPNNDLVPMAKSLTVAQIIEQFV</sequence>
<dbReference type="Pfam" id="PF14460">
    <property type="entry name" value="Prok-E2_D"/>
    <property type="match status" value="1"/>
</dbReference>
<evidence type="ECO:0008006" key="3">
    <source>
        <dbReference type="Google" id="ProtNLM"/>
    </source>
</evidence>
<dbReference type="HOGENOM" id="CLU_1151243_0_0_3"/>
<dbReference type="Proteomes" id="UP000008206">
    <property type="component" value="Plasmid Cy782202"/>
</dbReference>
<dbReference type="AlphaFoldDB" id="E0UMF2"/>
<dbReference type="RefSeq" id="WP_013334880.1">
    <property type="nucleotide sequence ID" value="NC_014534.1"/>
</dbReference>
<keyword evidence="1" id="KW-0614">Plasmid</keyword>
<dbReference type="EMBL" id="CP002200">
    <property type="protein sequence ID" value="ADN18132.1"/>
    <property type="molecule type" value="Genomic_DNA"/>
</dbReference>
<geneLocation type="plasmid" evidence="1 2">
    <name>Cy782202</name>
</geneLocation>
<reference evidence="2" key="1">
    <citation type="journal article" date="2011" name="MBio">
        <title>Novel metabolic attributes of the genus Cyanothece, comprising a group of unicellular nitrogen-fixing Cyanobacteria.</title>
        <authorList>
            <person name="Bandyopadhyay A."/>
            <person name="Elvitigala T."/>
            <person name="Welsh E."/>
            <person name="Stockel J."/>
            <person name="Liberton M."/>
            <person name="Min H."/>
            <person name="Sherman L.A."/>
            <person name="Pakrasi H.B."/>
        </authorList>
    </citation>
    <scope>NUCLEOTIDE SEQUENCE [LARGE SCALE GENOMIC DNA]</scope>
    <source>
        <strain evidence="2">PCC 7822</strain>
        <plasmid evidence="2">Cy782202</plasmid>
    </source>
</reference>
<organism evidence="1 2">
    <name type="scientific">Gloeothece verrucosa (strain PCC 7822)</name>
    <name type="common">Cyanothece sp. (strain PCC 7822)</name>
    <dbReference type="NCBI Taxonomy" id="497965"/>
    <lineage>
        <taxon>Bacteria</taxon>
        <taxon>Bacillati</taxon>
        <taxon>Cyanobacteriota</taxon>
        <taxon>Cyanophyceae</taxon>
        <taxon>Oscillatoriophycideae</taxon>
        <taxon>Chroococcales</taxon>
        <taxon>Aphanothecaceae</taxon>
        <taxon>Gloeothece</taxon>
        <taxon>Gloeothece verrucosa</taxon>
    </lineage>
</organism>
<dbReference type="InterPro" id="IPR032787">
    <property type="entry name" value="Prok-E2_D"/>
</dbReference>
<accession>E0UMF2</accession>
<name>E0UMF2_GLOV7</name>
<dbReference type="OrthoDB" id="460291at2"/>
<keyword evidence="2" id="KW-1185">Reference proteome</keyword>
<evidence type="ECO:0000313" key="2">
    <source>
        <dbReference type="Proteomes" id="UP000008206"/>
    </source>
</evidence>
<gene>
    <name evidence="1" type="ordered locus">Cyan7822_6341</name>
</gene>
<dbReference type="KEGG" id="cyj:Cyan7822_6341"/>
<evidence type="ECO:0000313" key="1">
    <source>
        <dbReference type="EMBL" id="ADN18132.1"/>
    </source>
</evidence>
<protein>
    <recommendedName>
        <fullName evidence="3">PRTRC system protein B</fullName>
    </recommendedName>
</protein>